<gene>
    <name evidence="1" type="ORF">DPMN_192771</name>
</gene>
<keyword evidence="2" id="KW-1185">Reference proteome</keyword>
<dbReference type="Proteomes" id="UP000828390">
    <property type="component" value="Unassembled WGS sequence"/>
</dbReference>
<dbReference type="EMBL" id="JAIWYP010000049">
    <property type="protein sequence ID" value="KAH3690947.1"/>
    <property type="molecule type" value="Genomic_DNA"/>
</dbReference>
<protein>
    <submittedName>
        <fullName evidence="1">Uncharacterized protein</fullName>
    </submittedName>
</protein>
<sequence length="104" mass="11666">MTAEIDSQKESCPVGCVADLGGVASQYKMRRYKATCPRYDRQVLSALSGSPSNTTCCAVGRVVGTRGDIPVLCHATPWYFRMVTRNFLIWLSQKRRHVLTEPDR</sequence>
<reference evidence="1" key="1">
    <citation type="journal article" date="2019" name="bioRxiv">
        <title>The Genome of the Zebra Mussel, Dreissena polymorpha: A Resource for Invasive Species Research.</title>
        <authorList>
            <person name="McCartney M.A."/>
            <person name="Auch B."/>
            <person name="Kono T."/>
            <person name="Mallez S."/>
            <person name="Zhang Y."/>
            <person name="Obille A."/>
            <person name="Becker A."/>
            <person name="Abrahante J.E."/>
            <person name="Garbe J."/>
            <person name="Badalamenti J.P."/>
            <person name="Herman A."/>
            <person name="Mangelson H."/>
            <person name="Liachko I."/>
            <person name="Sullivan S."/>
            <person name="Sone E.D."/>
            <person name="Koren S."/>
            <person name="Silverstein K.A.T."/>
            <person name="Beckman K.B."/>
            <person name="Gohl D.M."/>
        </authorList>
    </citation>
    <scope>NUCLEOTIDE SEQUENCE</scope>
    <source>
        <strain evidence="1">Duluth1</strain>
        <tissue evidence="1">Whole animal</tissue>
    </source>
</reference>
<comment type="caution">
    <text evidence="1">The sequence shown here is derived from an EMBL/GenBank/DDBJ whole genome shotgun (WGS) entry which is preliminary data.</text>
</comment>
<name>A0A9D3Y1J7_DREPO</name>
<evidence type="ECO:0000313" key="2">
    <source>
        <dbReference type="Proteomes" id="UP000828390"/>
    </source>
</evidence>
<accession>A0A9D3Y1J7</accession>
<organism evidence="1 2">
    <name type="scientific">Dreissena polymorpha</name>
    <name type="common">Zebra mussel</name>
    <name type="synonym">Mytilus polymorpha</name>
    <dbReference type="NCBI Taxonomy" id="45954"/>
    <lineage>
        <taxon>Eukaryota</taxon>
        <taxon>Metazoa</taxon>
        <taxon>Spiralia</taxon>
        <taxon>Lophotrochozoa</taxon>
        <taxon>Mollusca</taxon>
        <taxon>Bivalvia</taxon>
        <taxon>Autobranchia</taxon>
        <taxon>Heteroconchia</taxon>
        <taxon>Euheterodonta</taxon>
        <taxon>Imparidentia</taxon>
        <taxon>Neoheterodontei</taxon>
        <taxon>Myida</taxon>
        <taxon>Dreissenoidea</taxon>
        <taxon>Dreissenidae</taxon>
        <taxon>Dreissena</taxon>
    </lineage>
</organism>
<evidence type="ECO:0000313" key="1">
    <source>
        <dbReference type="EMBL" id="KAH3690947.1"/>
    </source>
</evidence>
<proteinExistence type="predicted"/>
<reference evidence="1" key="2">
    <citation type="submission" date="2020-11" db="EMBL/GenBank/DDBJ databases">
        <authorList>
            <person name="McCartney M.A."/>
            <person name="Auch B."/>
            <person name="Kono T."/>
            <person name="Mallez S."/>
            <person name="Becker A."/>
            <person name="Gohl D.M."/>
            <person name="Silverstein K.A.T."/>
            <person name="Koren S."/>
            <person name="Bechman K.B."/>
            <person name="Herman A."/>
            <person name="Abrahante J.E."/>
            <person name="Garbe J."/>
        </authorList>
    </citation>
    <scope>NUCLEOTIDE SEQUENCE</scope>
    <source>
        <strain evidence="1">Duluth1</strain>
        <tissue evidence="1">Whole animal</tissue>
    </source>
</reference>
<dbReference type="AlphaFoldDB" id="A0A9D3Y1J7"/>